<organism evidence="3 4">
    <name type="scientific">Streptomyces roseus</name>
    <dbReference type="NCBI Taxonomy" id="66430"/>
    <lineage>
        <taxon>Bacteria</taxon>
        <taxon>Bacillati</taxon>
        <taxon>Actinomycetota</taxon>
        <taxon>Actinomycetes</taxon>
        <taxon>Kitasatosporales</taxon>
        <taxon>Streptomycetaceae</taxon>
        <taxon>Streptomyces</taxon>
    </lineage>
</organism>
<dbReference type="STRING" id="66430.ACS04_22600"/>
<dbReference type="Pfam" id="PF19054">
    <property type="entry name" value="DUF5753"/>
    <property type="match status" value="1"/>
</dbReference>
<evidence type="ECO:0000256" key="1">
    <source>
        <dbReference type="SAM" id="MobiDB-lite"/>
    </source>
</evidence>
<feature type="region of interest" description="Disordered" evidence="1">
    <location>
        <begin position="331"/>
        <end position="351"/>
    </location>
</feature>
<gene>
    <name evidence="3" type="ORF">ACS04_22600</name>
</gene>
<feature type="region of interest" description="Disordered" evidence="1">
    <location>
        <begin position="1"/>
        <end position="20"/>
    </location>
</feature>
<feature type="region of interest" description="Disordered" evidence="1">
    <location>
        <begin position="99"/>
        <end position="122"/>
    </location>
</feature>
<keyword evidence="4" id="KW-1185">Reference proteome</keyword>
<evidence type="ECO:0000313" key="3">
    <source>
        <dbReference type="EMBL" id="KMO95633.1"/>
    </source>
</evidence>
<sequence>MADRPIRPPARTSFREELDRGESDTTLARRLWGFELREARDSLGWTNAEAVRRGAASSATVLSRLEQGKIKAKVTEEVAQTLAVLYGADERTAVSWRNQAAQISQERTGRDGEASPADGDFKESPAFADILRLERRASEIISFAGLYVPGRVQTRQYSKVVMERACDGRKELLDLVPGRLRQRHERQELLEWGTALHYSMIIDEHVLTTPIPGDGPMLEQLLELQKLAKTREWIHLRVLPRCQWEHELPKAMTMSLFRFPVEQGAELEQATTPPAILYLEGSSPELSRLYTDQAKVDAHDANLTMLSNLSLDVEDSLGFVEEHISRFEAKLRGGSRSRRPCPPPGPSRYPGHATVLDPASGAAGRGLGGMTRVPAGHIAGSVLADHAQAGEEAGDVAAGSDVAPVPAQRLP</sequence>
<dbReference type="InterPro" id="IPR043917">
    <property type="entry name" value="DUF5753"/>
</dbReference>
<feature type="compositionally biased region" description="Basic and acidic residues" evidence="1">
    <location>
        <begin position="107"/>
        <end position="122"/>
    </location>
</feature>
<name>A0A0J6XLQ2_9ACTN</name>
<dbReference type="AlphaFoldDB" id="A0A0J6XLQ2"/>
<feature type="domain" description="DUF5753" evidence="2">
    <location>
        <begin position="127"/>
        <end position="322"/>
    </location>
</feature>
<proteinExistence type="predicted"/>
<feature type="region of interest" description="Disordered" evidence="1">
    <location>
        <begin position="391"/>
        <end position="411"/>
    </location>
</feature>
<dbReference type="EMBL" id="LFML01000093">
    <property type="protein sequence ID" value="KMO95633.1"/>
    <property type="molecule type" value="Genomic_DNA"/>
</dbReference>
<comment type="caution">
    <text evidence="3">The sequence shown here is derived from an EMBL/GenBank/DDBJ whole genome shotgun (WGS) entry which is preliminary data.</text>
</comment>
<reference evidence="3 4" key="1">
    <citation type="submission" date="2015-06" db="EMBL/GenBank/DDBJ databases">
        <title>Recapitulation of the evolution of biosynthetic gene clusters reveals hidden chemical diversity on bacterial genomes.</title>
        <authorList>
            <person name="Cruz-Morales P."/>
            <person name="Martinez-Guerrero C."/>
            <person name="Morales-Escalante M.A."/>
            <person name="Yanez-Guerra L.A."/>
            <person name="Kopp J.F."/>
            <person name="Feldmann J."/>
            <person name="Ramos-Aboites H.E."/>
            <person name="Barona-Gomez F."/>
        </authorList>
    </citation>
    <scope>NUCLEOTIDE SEQUENCE [LARGE SCALE GENOMIC DNA]</scope>
    <source>
        <strain evidence="3 4">ATCC 31245</strain>
    </source>
</reference>
<dbReference type="PATRIC" id="fig|66430.4.peg.7423"/>
<evidence type="ECO:0000313" key="4">
    <source>
        <dbReference type="Proteomes" id="UP000035932"/>
    </source>
</evidence>
<accession>A0A0J6XLQ2</accession>
<protein>
    <recommendedName>
        <fullName evidence="2">DUF5753 domain-containing protein</fullName>
    </recommendedName>
</protein>
<dbReference type="Proteomes" id="UP000035932">
    <property type="component" value="Unassembled WGS sequence"/>
</dbReference>
<evidence type="ECO:0000259" key="2">
    <source>
        <dbReference type="Pfam" id="PF19054"/>
    </source>
</evidence>